<keyword evidence="7" id="KW-1185">Reference proteome</keyword>
<dbReference type="GO" id="GO:0005829">
    <property type="term" value="C:cytosol"/>
    <property type="evidence" value="ECO:0007669"/>
    <property type="project" value="GOC"/>
</dbReference>
<accession>A0A9N8Z2B0</accession>
<dbReference type="GO" id="GO:0045332">
    <property type="term" value="P:phospholipid translocation"/>
    <property type="evidence" value="ECO:0007669"/>
    <property type="project" value="TreeGrafter"/>
</dbReference>
<gene>
    <name evidence="6" type="ORF">DEBURN_LOCUS3040</name>
</gene>
<evidence type="ECO:0000256" key="5">
    <source>
        <dbReference type="SAM" id="Phobius"/>
    </source>
</evidence>
<dbReference type="GO" id="GO:0042147">
    <property type="term" value="P:retrograde transport, endosome to Golgi"/>
    <property type="evidence" value="ECO:0007669"/>
    <property type="project" value="TreeGrafter"/>
</dbReference>
<dbReference type="OrthoDB" id="292213at2759"/>
<feature type="transmembrane region" description="Helical" evidence="5">
    <location>
        <begin position="146"/>
        <end position="166"/>
    </location>
</feature>
<sequence>MVIGPVLGYFDQIIKFRKTKSSAGFSSDTSGILLVSRIGKRFDIILLYQSIMMIIAQTWLLHECIKYRFPSSSIHNRKRWFWNWHTFTPYMICLASVIVLSSVPMPQAWQNYQNRSVVGFSSIVLITWFIGDAFKTFYYTYTKAPLQFILCGIIQLCVDSIIALALDNNKEYTHALINDVISALWNQLSPILIHLEILMKQILKKNYMPLVGVKLATTRRVNQGPMSGVKELDDFLNEIQHKITTYESVIEWIPFERLENLKEIGKGGFNTVHLATWIDEIRTISADYNSKNFAVKRVSNCTVTLKILNNAKKTQS</sequence>
<feature type="transmembrane region" description="Helical" evidence="5">
    <location>
        <begin position="82"/>
        <end position="105"/>
    </location>
</feature>
<keyword evidence="4 5" id="KW-0472">Membrane</keyword>
<evidence type="ECO:0000313" key="6">
    <source>
        <dbReference type="EMBL" id="CAG8468457.1"/>
    </source>
</evidence>
<comment type="subcellular location">
    <subcellularLocation>
        <location evidence="1">Membrane</location>
        <topology evidence="1">Multi-pass membrane protein</topology>
    </subcellularLocation>
</comment>
<dbReference type="AlphaFoldDB" id="A0A9N8Z2B0"/>
<dbReference type="PANTHER" id="PTHR14856">
    <property type="entry name" value="PQ-LOOP REPEAT-CONTAINING PROTEIN 1-LIKE PROTEIN"/>
    <property type="match status" value="1"/>
</dbReference>
<proteinExistence type="predicted"/>
<dbReference type="GO" id="GO:0005768">
    <property type="term" value="C:endosome"/>
    <property type="evidence" value="ECO:0007669"/>
    <property type="project" value="TreeGrafter"/>
</dbReference>
<evidence type="ECO:0000256" key="4">
    <source>
        <dbReference type="ARBA" id="ARBA00023136"/>
    </source>
</evidence>
<organism evidence="6 7">
    <name type="scientific">Diversispora eburnea</name>
    <dbReference type="NCBI Taxonomy" id="1213867"/>
    <lineage>
        <taxon>Eukaryota</taxon>
        <taxon>Fungi</taxon>
        <taxon>Fungi incertae sedis</taxon>
        <taxon>Mucoromycota</taxon>
        <taxon>Glomeromycotina</taxon>
        <taxon>Glomeromycetes</taxon>
        <taxon>Diversisporales</taxon>
        <taxon>Diversisporaceae</taxon>
        <taxon>Diversispora</taxon>
    </lineage>
</organism>
<name>A0A9N8Z2B0_9GLOM</name>
<keyword evidence="3 5" id="KW-1133">Transmembrane helix</keyword>
<dbReference type="Proteomes" id="UP000789706">
    <property type="component" value="Unassembled WGS sequence"/>
</dbReference>
<protein>
    <submittedName>
        <fullName evidence="6">8406_t:CDS:1</fullName>
    </submittedName>
</protein>
<evidence type="ECO:0000256" key="1">
    <source>
        <dbReference type="ARBA" id="ARBA00004141"/>
    </source>
</evidence>
<dbReference type="SUPFAM" id="SSF56112">
    <property type="entry name" value="Protein kinase-like (PK-like)"/>
    <property type="match status" value="1"/>
</dbReference>
<evidence type="ECO:0000256" key="3">
    <source>
        <dbReference type="ARBA" id="ARBA00022989"/>
    </source>
</evidence>
<dbReference type="InterPro" id="IPR011009">
    <property type="entry name" value="Kinase-like_dom_sf"/>
</dbReference>
<dbReference type="InterPro" id="IPR006603">
    <property type="entry name" value="PQ-loop_rpt"/>
</dbReference>
<reference evidence="6" key="1">
    <citation type="submission" date="2021-06" db="EMBL/GenBank/DDBJ databases">
        <authorList>
            <person name="Kallberg Y."/>
            <person name="Tangrot J."/>
            <person name="Rosling A."/>
        </authorList>
    </citation>
    <scope>NUCLEOTIDE SEQUENCE</scope>
    <source>
        <strain evidence="6">AZ414A</strain>
    </source>
</reference>
<dbReference type="Gene3D" id="3.30.200.20">
    <property type="entry name" value="Phosphorylase Kinase, domain 1"/>
    <property type="match status" value="1"/>
</dbReference>
<comment type="caution">
    <text evidence="6">The sequence shown here is derived from an EMBL/GenBank/DDBJ whole genome shotgun (WGS) entry which is preliminary data.</text>
</comment>
<dbReference type="Gene3D" id="1.20.1280.290">
    <property type="match status" value="1"/>
</dbReference>
<feature type="transmembrane region" description="Helical" evidence="5">
    <location>
        <begin position="44"/>
        <end position="61"/>
    </location>
</feature>
<dbReference type="Pfam" id="PF04193">
    <property type="entry name" value="PQ-loop"/>
    <property type="match status" value="1"/>
</dbReference>
<evidence type="ECO:0000256" key="2">
    <source>
        <dbReference type="ARBA" id="ARBA00022692"/>
    </source>
</evidence>
<dbReference type="InterPro" id="IPR052241">
    <property type="entry name" value="SLC66/Scramblase_ANY1"/>
</dbReference>
<dbReference type="GO" id="GO:0016020">
    <property type="term" value="C:membrane"/>
    <property type="evidence" value="ECO:0007669"/>
    <property type="project" value="UniProtKB-SubCell"/>
</dbReference>
<feature type="transmembrane region" description="Helical" evidence="5">
    <location>
        <begin position="117"/>
        <end position="134"/>
    </location>
</feature>
<keyword evidence="2 5" id="KW-0812">Transmembrane</keyword>
<dbReference type="EMBL" id="CAJVPK010000181">
    <property type="protein sequence ID" value="CAG8468457.1"/>
    <property type="molecule type" value="Genomic_DNA"/>
</dbReference>
<dbReference type="SMART" id="SM00679">
    <property type="entry name" value="CTNS"/>
    <property type="match status" value="1"/>
</dbReference>
<evidence type="ECO:0000313" key="7">
    <source>
        <dbReference type="Proteomes" id="UP000789706"/>
    </source>
</evidence>
<dbReference type="GO" id="GO:0005802">
    <property type="term" value="C:trans-Golgi network"/>
    <property type="evidence" value="ECO:0007669"/>
    <property type="project" value="TreeGrafter"/>
</dbReference>
<dbReference type="PANTHER" id="PTHR14856:SF9">
    <property type="entry name" value="PQ-LOOP REPEAT-CONTAINING PROTEIN 1"/>
    <property type="match status" value="1"/>
</dbReference>